<evidence type="ECO:0000313" key="2">
    <source>
        <dbReference type="EMBL" id="ELZ62264.1"/>
    </source>
</evidence>
<protein>
    <submittedName>
        <fullName evidence="2">Uncharacterized protein</fullName>
    </submittedName>
</protein>
<dbReference type="STRING" id="1227481.C467_00327"/>
<dbReference type="RefSeq" id="WP_008580624.1">
    <property type="nucleotide sequence ID" value="NZ_AOJO01000003.1"/>
</dbReference>
<dbReference type="Proteomes" id="UP000011689">
    <property type="component" value="Unassembled WGS sequence"/>
</dbReference>
<dbReference type="AlphaFoldDB" id="M0FUK3"/>
<accession>M0FUK3</accession>
<evidence type="ECO:0000313" key="3">
    <source>
        <dbReference type="Proteomes" id="UP000011689"/>
    </source>
</evidence>
<keyword evidence="3" id="KW-1185">Reference proteome</keyword>
<evidence type="ECO:0000256" key="1">
    <source>
        <dbReference type="SAM" id="MobiDB-lite"/>
    </source>
</evidence>
<organism evidence="2 3">
    <name type="scientific">Halorubrum hochstenium ATCC 700873</name>
    <dbReference type="NCBI Taxonomy" id="1227481"/>
    <lineage>
        <taxon>Archaea</taxon>
        <taxon>Methanobacteriati</taxon>
        <taxon>Methanobacteriota</taxon>
        <taxon>Stenosarchaea group</taxon>
        <taxon>Halobacteria</taxon>
        <taxon>Halobacteriales</taxon>
        <taxon>Haloferacaceae</taxon>
        <taxon>Halorubrum</taxon>
    </lineage>
</organism>
<proteinExistence type="predicted"/>
<feature type="region of interest" description="Disordered" evidence="1">
    <location>
        <begin position="450"/>
        <end position="482"/>
    </location>
</feature>
<feature type="compositionally biased region" description="Acidic residues" evidence="1">
    <location>
        <begin position="450"/>
        <end position="459"/>
    </location>
</feature>
<dbReference type="EMBL" id="AOJO01000003">
    <property type="protein sequence ID" value="ELZ62264.1"/>
    <property type="molecule type" value="Genomic_DNA"/>
</dbReference>
<comment type="caution">
    <text evidence="2">The sequence shown here is derived from an EMBL/GenBank/DDBJ whole genome shotgun (WGS) entry which is preliminary data.</text>
</comment>
<sequence>MPDIDPPDDWAKLPKIVKTEDGHIYVDEDENVYEYPFGTRNDETHQQYQYVRQALEDDQFRRYLRDAKDLHDDDNVPGLSEGNQQLLDDVVMGIHGDGRGIARVCCVQLFVKTVEPRLSTRLHKGSNDPSNFSWVHGWSLRTLDDSFGEKAIGVELDEHNLLLSNTRGGGVMTRALAESEPYTPLFGMALEGPRESWLEIVERLENDAIDAEAGLLYFLKRLFDEREVIEEGVTEARAAAELFEDTDPAIGDVEQLLIDHMEQADRQAKLLEVAAHSLLQAVEDADGLPGALKRLEELTAANRRGGTSTREAEDVGDIEIEDPEDESLLHTWDAKYVDVDRSELSGLTEKLRNNLSVERAGFVAVEQPGVDDDAAELEEDIADDFGIDVEYLSLTEFREDYVDNAEVSVEPRDWLVAYVETLGRQRMDRALVRQSPVTWLESLVELIEDETGEEVDDDVDGHVTSSESDTPDELQSGIEDFS</sequence>
<dbReference type="GeneID" id="72715105"/>
<name>M0FUK3_9EURY</name>
<reference evidence="2 3" key="1">
    <citation type="journal article" date="2014" name="PLoS Genet.">
        <title>Phylogenetically driven sequencing of extremely halophilic archaea reveals strategies for static and dynamic osmo-response.</title>
        <authorList>
            <person name="Becker E.A."/>
            <person name="Seitzer P.M."/>
            <person name="Tritt A."/>
            <person name="Larsen D."/>
            <person name="Krusor M."/>
            <person name="Yao A.I."/>
            <person name="Wu D."/>
            <person name="Madern D."/>
            <person name="Eisen J.A."/>
            <person name="Darling A.E."/>
            <person name="Facciotti M.T."/>
        </authorList>
    </citation>
    <scope>NUCLEOTIDE SEQUENCE [LARGE SCALE GENOMIC DNA]</scope>
    <source>
        <strain evidence="2 3">ATCC 700873</strain>
    </source>
</reference>
<gene>
    <name evidence="2" type="ORF">C467_00327</name>
</gene>